<reference evidence="2" key="2">
    <citation type="submission" date="2025-08" db="UniProtKB">
        <authorList>
            <consortium name="Ensembl"/>
        </authorList>
    </citation>
    <scope>IDENTIFICATION</scope>
</reference>
<evidence type="ECO:0000313" key="2">
    <source>
        <dbReference type="Ensembl" id="ENSCSAVP00000011490.1"/>
    </source>
</evidence>
<keyword evidence="1" id="KW-0472">Membrane</keyword>
<dbReference type="AlphaFoldDB" id="H2Z1M8"/>
<dbReference type="InParanoid" id="H2Z1M8"/>
<dbReference type="HOGENOM" id="CLU_138268_0_0_1"/>
<dbReference type="GeneTree" id="ENSGT00940000170939"/>
<protein>
    <submittedName>
        <fullName evidence="2">Uncharacterized protein</fullName>
    </submittedName>
</protein>
<keyword evidence="1" id="KW-1133">Transmembrane helix</keyword>
<organism evidence="2 3">
    <name type="scientific">Ciona savignyi</name>
    <name type="common">Pacific transparent sea squirt</name>
    <dbReference type="NCBI Taxonomy" id="51511"/>
    <lineage>
        <taxon>Eukaryota</taxon>
        <taxon>Metazoa</taxon>
        <taxon>Chordata</taxon>
        <taxon>Tunicata</taxon>
        <taxon>Ascidiacea</taxon>
        <taxon>Phlebobranchia</taxon>
        <taxon>Cionidae</taxon>
        <taxon>Ciona</taxon>
    </lineage>
</organism>
<reference evidence="3" key="1">
    <citation type="submission" date="2003-08" db="EMBL/GenBank/DDBJ databases">
        <authorList>
            <person name="Birren B."/>
            <person name="Nusbaum C."/>
            <person name="Abebe A."/>
            <person name="Abouelleil A."/>
            <person name="Adekoya E."/>
            <person name="Ait-zahra M."/>
            <person name="Allen N."/>
            <person name="Allen T."/>
            <person name="An P."/>
            <person name="Anderson M."/>
            <person name="Anderson S."/>
            <person name="Arachchi H."/>
            <person name="Armbruster J."/>
            <person name="Bachantsang P."/>
            <person name="Baldwin J."/>
            <person name="Barry A."/>
            <person name="Bayul T."/>
            <person name="Blitshsteyn B."/>
            <person name="Bloom T."/>
            <person name="Blye J."/>
            <person name="Boguslavskiy L."/>
            <person name="Borowsky M."/>
            <person name="Boukhgalter B."/>
            <person name="Brunache A."/>
            <person name="Butler J."/>
            <person name="Calixte N."/>
            <person name="Calvo S."/>
            <person name="Camarata J."/>
            <person name="Campo K."/>
            <person name="Chang J."/>
            <person name="Cheshatsang Y."/>
            <person name="Citroen M."/>
            <person name="Collymore A."/>
            <person name="Considine T."/>
            <person name="Cook A."/>
            <person name="Cooke P."/>
            <person name="Corum B."/>
            <person name="Cuomo C."/>
            <person name="David R."/>
            <person name="Dawoe T."/>
            <person name="Degray S."/>
            <person name="Dodge S."/>
            <person name="Dooley K."/>
            <person name="Dorje P."/>
            <person name="Dorjee K."/>
            <person name="Dorris L."/>
            <person name="Duffey N."/>
            <person name="Dupes A."/>
            <person name="Elkins T."/>
            <person name="Engels R."/>
            <person name="Erickson J."/>
            <person name="Farina A."/>
            <person name="Faro S."/>
            <person name="Ferreira P."/>
            <person name="Fischer H."/>
            <person name="Fitzgerald M."/>
            <person name="Foley K."/>
            <person name="Gage D."/>
            <person name="Galagan J."/>
            <person name="Gearin G."/>
            <person name="Gnerre S."/>
            <person name="Gnirke A."/>
            <person name="Goyette A."/>
            <person name="Graham J."/>
            <person name="Grandbois E."/>
            <person name="Gyaltsen K."/>
            <person name="Hafez N."/>
            <person name="Hagopian D."/>
            <person name="Hagos B."/>
            <person name="Hall J."/>
            <person name="Hatcher B."/>
            <person name="Heller A."/>
            <person name="Higgins H."/>
            <person name="Honan T."/>
            <person name="Horn A."/>
            <person name="Houde N."/>
            <person name="Hughes L."/>
            <person name="Hulme W."/>
            <person name="Husby E."/>
            <person name="Iliev I."/>
            <person name="Jaffe D."/>
            <person name="Jones C."/>
            <person name="Kamal M."/>
            <person name="Kamat A."/>
            <person name="Kamvysselis M."/>
            <person name="Karlsson E."/>
            <person name="Kells C."/>
            <person name="Kieu A."/>
            <person name="Kisner P."/>
            <person name="Kodira C."/>
            <person name="Kulbokas E."/>
            <person name="Labutti K."/>
            <person name="Lama D."/>
            <person name="Landers T."/>
            <person name="Leger J."/>
            <person name="Levine S."/>
            <person name="Lewis D."/>
            <person name="Lewis T."/>
            <person name="Lindblad-toh K."/>
            <person name="Liu X."/>
            <person name="Lokyitsang T."/>
            <person name="Lokyitsang Y."/>
            <person name="Lucien O."/>
            <person name="Lui A."/>
            <person name="Ma L.J."/>
            <person name="Mabbitt R."/>
            <person name="Macdonald J."/>
            <person name="Maclean C."/>
            <person name="Major J."/>
            <person name="Manning J."/>
            <person name="Marabella R."/>
            <person name="Maru K."/>
            <person name="Matthews C."/>
            <person name="Mauceli E."/>
            <person name="Mccarthy M."/>
            <person name="Mcdonough S."/>
            <person name="Mcghee T."/>
            <person name="Meldrim J."/>
            <person name="Meneus L."/>
            <person name="Mesirov J."/>
            <person name="Mihalev A."/>
            <person name="Mihova T."/>
            <person name="Mikkelsen T."/>
            <person name="Mlenga V."/>
            <person name="Moru K."/>
            <person name="Mozes J."/>
            <person name="Mulrain L."/>
            <person name="Munson G."/>
            <person name="Naylor J."/>
            <person name="Newes C."/>
            <person name="Nguyen C."/>
            <person name="Nguyen N."/>
            <person name="Nguyen T."/>
            <person name="Nicol R."/>
            <person name="Nielsen C."/>
            <person name="Nizzari M."/>
            <person name="Norbu C."/>
            <person name="Norbu N."/>
            <person name="O'donnell P."/>
            <person name="Okoawo O."/>
            <person name="O'leary S."/>
            <person name="Omotosho B."/>
            <person name="O'neill K."/>
            <person name="Osman S."/>
            <person name="Parker S."/>
            <person name="Perrin D."/>
            <person name="Phunkhang P."/>
            <person name="Piqani B."/>
            <person name="Purcell S."/>
            <person name="Rachupka T."/>
            <person name="Ramasamy U."/>
            <person name="Rameau R."/>
            <person name="Ray V."/>
            <person name="Raymond C."/>
            <person name="Retta R."/>
            <person name="Richardson S."/>
            <person name="Rise C."/>
            <person name="Rodriguez J."/>
            <person name="Rogers J."/>
            <person name="Rogov P."/>
            <person name="Rutman M."/>
            <person name="Schupbach R."/>
            <person name="Seaman C."/>
            <person name="Settipalli S."/>
            <person name="Sharpe T."/>
            <person name="Sheridan J."/>
            <person name="Sherpa N."/>
            <person name="Shi J."/>
            <person name="Smirnov S."/>
            <person name="Smith C."/>
            <person name="Sougnez C."/>
            <person name="Spencer B."/>
            <person name="Stalker J."/>
            <person name="Stange-thomann N."/>
            <person name="Stavropoulos S."/>
            <person name="Stetson K."/>
            <person name="Stone C."/>
            <person name="Stone S."/>
            <person name="Stubbs M."/>
            <person name="Talamas J."/>
            <person name="Tchuinga P."/>
            <person name="Tenzing P."/>
            <person name="Tesfaye S."/>
            <person name="Theodore J."/>
            <person name="Thoulutsang Y."/>
            <person name="Topham K."/>
            <person name="Towey S."/>
            <person name="Tsamla T."/>
            <person name="Tsomo N."/>
            <person name="Vallee D."/>
            <person name="Vassiliev H."/>
            <person name="Venkataraman V."/>
            <person name="Vinson J."/>
            <person name="Vo A."/>
            <person name="Wade C."/>
            <person name="Wang S."/>
            <person name="Wangchuk T."/>
            <person name="Wangdi T."/>
            <person name="Whittaker C."/>
            <person name="Wilkinson J."/>
            <person name="Wu Y."/>
            <person name="Wyman D."/>
            <person name="Yadav S."/>
            <person name="Yang S."/>
            <person name="Yang X."/>
            <person name="Yeager S."/>
            <person name="Yee E."/>
            <person name="Young G."/>
            <person name="Zainoun J."/>
            <person name="Zembeck L."/>
            <person name="Zimmer A."/>
            <person name="Zody M."/>
            <person name="Lander E."/>
        </authorList>
    </citation>
    <scope>NUCLEOTIDE SEQUENCE [LARGE SCALE GENOMIC DNA]</scope>
</reference>
<reference evidence="2" key="3">
    <citation type="submission" date="2025-09" db="UniProtKB">
        <authorList>
            <consortium name="Ensembl"/>
        </authorList>
    </citation>
    <scope>IDENTIFICATION</scope>
</reference>
<keyword evidence="3" id="KW-1185">Reference proteome</keyword>
<evidence type="ECO:0000313" key="3">
    <source>
        <dbReference type="Proteomes" id="UP000007875"/>
    </source>
</evidence>
<keyword evidence="1" id="KW-0812">Transmembrane</keyword>
<proteinExistence type="predicted"/>
<accession>H2Z1M8</accession>
<evidence type="ECO:0000256" key="1">
    <source>
        <dbReference type="SAM" id="Phobius"/>
    </source>
</evidence>
<name>H2Z1M8_CIOSA</name>
<feature type="transmembrane region" description="Helical" evidence="1">
    <location>
        <begin position="7"/>
        <end position="26"/>
    </location>
</feature>
<sequence>KRKLYKTVIVGLFTITCITIVVINNLDSFNSTKWSFLAKRNLQVVSERDKYIKRAEAIRELCAVTYNDPTNKVALRTDRFKYSQRAKTVLCETPKVASTSWQIALLKLGGFEEEITAETMKKWAYSMIP</sequence>
<dbReference type="Ensembl" id="ENSCSAVT00000011623.1">
    <property type="protein sequence ID" value="ENSCSAVP00000011490.1"/>
    <property type="gene ID" value="ENSCSAVG00000006735.1"/>
</dbReference>
<dbReference type="Proteomes" id="UP000007875">
    <property type="component" value="Unassembled WGS sequence"/>
</dbReference>